<name>A0A6M5YDV1_9BACT</name>
<dbReference type="Pfam" id="PF13349">
    <property type="entry name" value="DUF4097"/>
    <property type="match status" value="1"/>
</dbReference>
<feature type="domain" description="DUF4097" evidence="2">
    <location>
        <begin position="135"/>
        <end position="241"/>
    </location>
</feature>
<dbReference type="RefSeq" id="WP_171741324.1">
    <property type="nucleotide sequence ID" value="NZ_CP053435.1"/>
</dbReference>
<reference evidence="3 4" key="1">
    <citation type="submission" date="2020-05" db="EMBL/GenBank/DDBJ databases">
        <title>Genome sequencing of Spirosoma sp. TS118.</title>
        <authorList>
            <person name="Lee J.-H."/>
            <person name="Jeong S."/>
            <person name="Zhao L."/>
            <person name="Jung J.-H."/>
            <person name="Kim M.-K."/>
            <person name="Lim S."/>
        </authorList>
    </citation>
    <scope>NUCLEOTIDE SEQUENCE [LARGE SCALE GENOMIC DNA]</scope>
    <source>
        <strain evidence="3 4">TS118</strain>
    </source>
</reference>
<dbReference type="InterPro" id="IPR025164">
    <property type="entry name" value="Toastrack_DUF4097"/>
</dbReference>
<feature type="signal peptide" evidence="1">
    <location>
        <begin position="1"/>
        <end position="23"/>
    </location>
</feature>
<dbReference type="Proteomes" id="UP000502756">
    <property type="component" value="Chromosome"/>
</dbReference>
<dbReference type="KEGG" id="stae:HNV11_19855"/>
<organism evidence="3 4">
    <name type="scientific">Spirosoma taeanense</name>
    <dbReference type="NCBI Taxonomy" id="2735870"/>
    <lineage>
        <taxon>Bacteria</taxon>
        <taxon>Pseudomonadati</taxon>
        <taxon>Bacteroidota</taxon>
        <taxon>Cytophagia</taxon>
        <taxon>Cytophagales</taxon>
        <taxon>Cytophagaceae</taxon>
        <taxon>Spirosoma</taxon>
    </lineage>
</organism>
<dbReference type="EMBL" id="CP053435">
    <property type="protein sequence ID" value="QJW91473.1"/>
    <property type="molecule type" value="Genomic_DNA"/>
</dbReference>
<gene>
    <name evidence="3" type="ORF">HNV11_19855</name>
</gene>
<keyword evidence="1" id="KW-0732">Signal</keyword>
<evidence type="ECO:0000313" key="4">
    <source>
        <dbReference type="Proteomes" id="UP000502756"/>
    </source>
</evidence>
<protein>
    <submittedName>
        <fullName evidence="3">DUF4097 family beta strand repeat protein</fullName>
    </submittedName>
</protein>
<dbReference type="AlphaFoldDB" id="A0A6M5YDV1"/>
<evidence type="ECO:0000313" key="3">
    <source>
        <dbReference type="EMBL" id="QJW91473.1"/>
    </source>
</evidence>
<proteinExistence type="predicted"/>
<sequence length="276" mass="29972">MITHKLLTAGCLLLAMSWITPLAAQNDTKEQLVVPLSKPNDPGFMEVHLVNGSIRVVGYSGKDVVIDAVSRQSKKEDRTEASANGMRRISTGSGMDIKAEERDNRIKVNSDSWKRPVDLTIKVPQRFTLKLGTVNQGDIVVDNVNGKLEVSNVNGTITLTNVSGSAVANTVNGNLIATFKSINTGEPMAFSTLNGNVDVTYPSNLKASVKLKSDQGDIYSDFEIDVDKNQPKTSRSGQSGMYRVTVEDWVCGKINGGGPEIMMKNMHGNIFVRKAK</sequence>
<evidence type="ECO:0000256" key="1">
    <source>
        <dbReference type="SAM" id="SignalP"/>
    </source>
</evidence>
<keyword evidence="4" id="KW-1185">Reference proteome</keyword>
<accession>A0A6M5YDV1</accession>
<evidence type="ECO:0000259" key="2">
    <source>
        <dbReference type="Pfam" id="PF13349"/>
    </source>
</evidence>
<feature type="chain" id="PRO_5026890121" evidence="1">
    <location>
        <begin position="24"/>
        <end position="276"/>
    </location>
</feature>